<proteinExistence type="predicted"/>
<organism evidence="2">
    <name type="scientific">Arion vulgaris</name>
    <dbReference type="NCBI Taxonomy" id="1028688"/>
    <lineage>
        <taxon>Eukaryota</taxon>
        <taxon>Metazoa</taxon>
        <taxon>Spiralia</taxon>
        <taxon>Lophotrochozoa</taxon>
        <taxon>Mollusca</taxon>
        <taxon>Gastropoda</taxon>
        <taxon>Heterobranchia</taxon>
        <taxon>Euthyneura</taxon>
        <taxon>Panpulmonata</taxon>
        <taxon>Eupulmonata</taxon>
        <taxon>Stylommatophora</taxon>
        <taxon>Helicina</taxon>
        <taxon>Arionoidea</taxon>
        <taxon>Arionidae</taxon>
        <taxon>Arion</taxon>
    </lineage>
</organism>
<name>A0A0B7C1K7_9EUPU</name>
<sequence length="55" mass="6620">KNDRERERQREKNRRQDNKSTLIKIMTCTTLVAGSNTRRQYNDIGKLDQIQEEKI</sequence>
<accession>A0A0B7C1K7</accession>
<feature type="non-terminal residue" evidence="2">
    <location>
        <position position="1"/>
    </location>
</feature>
<feature type="region of interest" description="Disordered" evidence="1">
    <location>
        <begin position="1"/>
        <end position="20"/>
    </location>
</feature>
<reference evidence="2" key="1">
    <citation type="submission" date="2014-12" db="EMBL/GenBank/DDBJ databases">
        <title>Insight into the proteome of Arion vulgaris.</title>
        <authorList>
            <person name="Aradska J."/>
            <person name="Bulat T."/>
            <person name="Smidak R."/>
            <person name="Sarate P."/>
            <person name="Gangsoo J."/>
            <person name="Sialana F."/>
            <person name="Bilban M."/>
            <person name="Lubec G."/>
        </authorList>
    </citation>
    <scope>NUCLEOTIDE SEQUENCE</scope>
    <source>
        <tissue evidence="2">Skin</tissue>
    </source>
</reference>
<dbReference type="AlphaFoldDB" id="A0A0B7C1K7"/>
<evidence type="ECO:0000256" key="1">
    <source>
        <dbReference type="SAM" id="MobiDB-lite"/>
    </source>
</evidence>
<gene>
    <name evidence="2" type="primary">ORF218825</name>
</gene>
<feature type="compositionally biased region" description="Basic and acidic residues" evidence="1">
    <location>
        <begin position="1"/>
        <end position="18"/>
    </location>
</feature>
<protein>
    <submittedName>
        <fullName evidence="2">Uncharacterized protein</fullName>
    </submittedName>
</protein>
<evidence type="ECO:0000313" key="2">
    <source>
        <dbReference type="EMBL" id="CEK98481.1"/>
    </source>
</evidence>
<dbReference type="EMBL" id="HACG01051610">
    <property type="protein sequence ID" value="CEK98481.1"/>
    <property type="molecule type" value="Transcribed_RNA"/>
</dbReference>